<evidence type="ECO:0000313" key="2">
    <source>
        <dbReference type="EMBL" id="KOY13372.1"/>
    </source>
</evidence>
<comment type="caution">
    <text evidence="2">The sequence shown here is derived from an EMBL/GenBank/DDBJ whole genome shotgun (WGS) entry which is preliminary data.</text>
</comment>
<gene>
    <name evidence="2" type="ORF">AMS66_27015</name>
</gene>
<proteinExistence type="predicted"/>
<keyword evidence="3" id="KW-1185">Reference proteome</keyword>
<feature type="signal peptide" evidence="1">
    <location>
        <begin position="1"/>
        <end position="23"/>
    </location>
</feature>
<evidence type="ECO:0000256" key="1">
    <source>
        <dbReference type="SAM" id="SignalP"/>
    </source>
</evidence>
<dbReference type="EMBL" id="LITU01000081">
    <property type="protein sequence ID" value="KOY13372.1"/>
    <property type="molecule type" value="Genomic_DNA"/>
</dbReference>
<feature type="chain" id="PRO_5039353668" description="Amidase" evidence="1">
    <location>
        <begin position="24"/>
        <end position="306"/>
    </location>
</feature>
<protein>
    <recommendedName>
        <fullName evidence="4">Amidase</fullName>
    </recommendedName>
</protein>
<evidence type="ECO:0008006" key="4">
    <source>
        <dbReference type="Google" id="ProtNLM"/>
    </source>
</evidence>
<dbReference type="AlphaFoldDB" id="A0A0M9BKU8"/>
<dbReference type="OrthoDB" id="7054537at2"/>
<keyword evidence="1" id="KW-0732">Signal</keyword>
<accession>A0A0M9BKU8</accession>
<evidence type="ECO:0000313" key="3">
    <source>
        <dbReference type="Proteomes" id="UP000037688"/>
    </source>
</evidence>
<reference evidence="2 3" key="1">
    <citation type="submission" date="2015-08" db="EMBL/GenBank/DDBJ databases">
        <title>Draft genome sequence of cellulolytic and xylanolytic Paenibacillus sp. A59, isolated from a decaying forest soil from Patagonia, Argentina.</title>
        <authorList>
            <person name="Ghio S."/>
            <person name="Caceres A.M."/>
            <person name="Talia P."/>
            <person name="Grasso D."/>
            <person name="Campos E."/>
        </authorList>
    </citation>
    <scope>NUCLEOTIDE SEQUENCE [LARGE SCALE GENOMIC DNA]</scope>
    <source>
        <strain evidence="2 3">A59</strain>
    </source>
</reference>
<dbReference type="PATRIC" id="fig|1705561.3.peg.5681"/>
<dbReference type="RefSeq" id="WP_053783718.1">
    <property type="nucleotide sequence ID" value="NZ_LITU01000081.1"/>
</dbReference>
<sequence length="306" mass="34962">MKSKRGYHFILFFSCFLLFTGNAYVCKATALGSVDSYETIHGTVQGTVRATWVWDTTQIQSNPQLVLKFATTNKINTIYLQMNRDVKLPYYTDFIRMAREKNIAVDVMDGRPAWGLTESRSQIADFLDWVEAYQNQVEPNEKFAGIHLDIEPHVHPEWKTNQASVITQWQGNVQYIVDRAARMKIPVAADLPFWLDGYKIPGSTMNVSSWMIRKFDSITIMAYRDTAAAIYKVAKDELEEASLLGKTVSIAVETKQSKEGDFITFYEEGTAYMESQLQLVEEMASSHSSFNGFSVHEYSSWETLKK</sequence>
<name>A0A0M9BKU8_9BACL</name>
<organism evidence="2 3">
    <name type="scientific">Paenibacillus xylanivorans</name>
    <dbReference type="NCBI Taxonomy" id="1705561"/>
    <lineage>
        <taxon>Bacteria</taxon>
        <taxon>Bacillati</taxon>
        <taxon>Bacillota</taxon>
        <taxon>Bacilli</taxon>
        <taxon>Bacillales</taxon>
        <taxon>Paenibacillaceae</taxon>
        <taxon>Paenibacillus</taxon>
    </lineage>
</organism>
<dbReference type="Proteomes" id="UP000037688">
    <property type="component" value="Unassembled WGS sequence"/>
</dbReference>